<dbReference type="AlphaFoldDB" id="S7W8G8"/>
<name>S7W8G8_SPRLO</name>
<sequence>MELFSKLSTEEKLLKLRDTIGTVDEHEYILNNIISVYASTKNFQHVLPHCTLLLLENEEIRERVISFLVDNKIGEEYLTALVCSKYYVHRLCVIQLMKGCNLHKKELYNILINDEIQFVCCKALKTIPKDLYSDEELYNIIKNLFENKSDYIRCAAVYLLPHLNDINILEEIIEFILHNDSWRIKYNFSIIFHKLSKPCIKKYYKLLVECNDEYIRAEALKSLSYFLELEDRDRIIEIIKDLLTDKIDEVRTNCVKEIGVFLEKMFDENIFIMFLKFSKNDSCLEVKKEMVKIFINIFKNKNIKLCYIN</sequence>
<proteinExistence type="predicted"/>
<gene>
    <name evidence="1" type="ORF">SLOPH_1515</name>
</gene>
<reference evidence="2" key="1">
    <citation type="journal article" date="2013" name="PLoS Genet.">
        <title>The genome of Spraguea lophii and the basis of host-microsporidian interactions.</title>
        <authorList>
            <person name="Campbell S.E."/>
            <person name="Williams T.A."/>
            <person name="Yousuf A."/>
            <person name="Soanes D.M."/>
            <person name="Paszkiewicz K.H."/>
            <person name="Williams B.A.P."/>
        </authorList>
    </citation>
    <scope>NUCLEOTIDE SEQUENCE [LARGE SCALE GENOMIC DNA]</scope>
    <source>
        <strain evidence="2">42_110</strain>
    </source>
</reference>
<dbReference type="InterPro" id="IPR014825">
    <property type="entry name" value="DNA_alkylation"/>
</dbReference>
<dbReference type="Pfam" id="PF08713">
    <property type="entry name" value="DNA_alkylation"/>
    <property type="match status" value="1"/>
</dbReference>
<dbReference type="InterPro" id="IPR011989">
    <property type="entry name" value="ARM-like"/>
</dbReference>
<dbReference type="HOGENOM" id="CLU_901842_0_0_1"/>
<comment type="caution">
    <text evidence="1">The sequence shown here is derived from an EMBL/GenBank/DDBJ whole genome shotgun (WGS) entry which is preliminary data.</text>
</comment>
<dbReference type="Gene3D" id="1.25.10.10">
    <property type="entry name" value="Leucine-rich Repeat Variant"/>
    <property type="match status" value="1"/>
</dbReference>
<dbReference type="SUPFAM" id="SSF48371">
    <property type="entry name" value="ARM repeat"/>
    <property type="match status" value="1"/>
</dbReference>
<evidence type="ECO:0000313" key="2">
    <source>
        <dbReference type="Proteomes" id="UP000014978"/>
    </source>
</evidence>
<dbReference type="VEuPathDB" id="MicrosporidiaDB:SLOPH_1515"/>
<feature type="non-terminal residue" evidence="1">
    <location>
        <position position="309"/>
    </location>
</feature>
<organism evidence="1 2">
    <name type="scientific">Spraguea lophii (strain 42_110)</name>
    <name type="common">Microsporidian parasite</name>
    <dbReference type="NCBI Taxonomy" id="1358809"/>
    <lineage>
        <taxon>Eukaryota</taxon>
        <taxon>Fungi</taxon>
        <taxon>Fungi incertae sedis</taxon>
        <taxon>Microsporidia</taxon>
        <taxon>Spragueidae</taxon>
        <taxon>Spraguea</taxon>
    </lineage>
</organism>
<dbReference type="InterPro" id="IPR016024">
    <property type="entry name" value="ARM-type_fold"/>
</dbReference>
<accession>S7W8G8</accession>
<evidence type="ECO:0000313" key="1">
    <source>
        <dbReference type="EMBL" id="EPR79160.1"/>
    </source>
</evidence>
<protein>
    <submittedName>
        <fullName evidence="1">Protein phosphatase regulatory subunit A</fullName>
    </submittedName>
</protein>
<dbReference type="Proteomes" id="UP000014978">
    <property type="component" value="Unassembled WGS sequence"/>
</dbReference>
<keyword evidence="2" id="KW-1185">Reference proteome</keyword>
<dbReference type="InParanoid" id="S7W8G8"/>
<dbReference type="EMBL" id="ATCN01000380">
    <property type="protein sequence ID" value="EPR79160.1"/>
    <property type="molecule type" value="Genomic_DNA"/>
</dbReference>